<feature type="transmembrane region" description="Helical" evidence="1">
    <location>
        <begin position="60"/>
        <end position="81"/>
    </location>
</feature>
<dbReference type="InterPro" id="IPR025618">
    <property type="entry name" value="YtpI"/>
</dbReference>
<organism evidence="2 3">
    <name type="scientific">Metabacillus malikii</name>
    <dbReference type="NCBI Taxonomy" id="1504265"/>
    <lineage>
        <taxon>Bacteria</taxon>
        <taxon>Bacillati</taxon>
        <taxon>Bacillota</taxon>
        <taxon>Bacilli</taxon>
        <taxon>Bacillales</taxon>
        <taxon>Bacillaceae</taxon>
        <taxon>Metabacillus</taxon>
    </lineage>
</organism>
<dbReference type="Pfam" id="PF14007">
    <property type="entry name" value="YtpI"/>
    <property type="match status" value="1"/>
</dbReference>
<evidence type="ECO:0000313" key="2">
    <source>
        <dbReference type="EMBL" id="MDQ0231031.1"/>
    </source>
</evidence>
<gene>
    <name evidence="2" type="ORF">J2S19_002292</name>
</gene>
<keyword evidence="1" id="KW-0472">Membrane</keyword>
<comment type="caution">
    <text evidence="2">The sequence shown here is derived from an EMBL/GenBank/DDBJ whole genome shotgun (WGS) entry which is preliminary data.</text>
</comment>
<accession>A0ABT9ZFJ2</accession>
<dbReference type="Proteomes" id="UP001234495">
    <property type="component" value="Unassembled WGS sequence"/>
</dbReference>
<protein>
    <recommendedName>
        <fullName evidence="4">YtpI-like protein</fullName>
    </recommendedName>
</protein>
<feature type="transmembrane region" description="Helical" evidence="1">
    <location>
        <begin position="6"/>
        <end position="23"/>
    </location>
</feature>
<feature type="transmembrane region" description="Helical" evidence="1">
    <location>
        <begin position="35"/>
        <end position="54"/>
    </location>
</feature>
<keyword evidence="1" id="KW-1133">Transmembrane helix</keyword>
<keyword evidence="1" id="KW-0812">Transmembrane</keyword>
<evidence type="ECO:0000313" key="3">
    <source>
        <dbReference type="Proteomes" id="UP001234495"/>
    </source>
</evidence>
<evidence type="ECO:0008006" key="4">
    <source>
        <dbReference type="Google" id="ProtNLM"/>
    </source>
</evidence>
<name>A0ABT9ZFJ2_9BACI</name>
<dbReference type="EMBL" id="JAUSUD010000009">
    <property type="protein sequence ID" value="MDQ0231031.1"/>
    <property type="molecule type" value="Genomic_DNA"/>
</dbReference>
<proteinExistence type="predicted"/>
<reference evidence="2 3" key="1">
    <citation type="submission" date="2023-07" db="EMBL/GenBank/DDBJ databases">
        <title>Genomic Encyclopedia of Type Strains, Phase IV (KMG-IV): sequencing the most valuable type-strain genomes for metagenomic binning, comparative biology and taxonomic classification.</title>
        <authorList>
            <person name="Goeker M."/>
        </authorList>
    </citation>
    <scope>NUCLEOTIDE SEQUENCE [LARGE SCALE GENOMIC DNA]</scope>
    <source>
        <strain evidence="2 3">DSM 29005</strain>
    </source>
</reference>
<evidence type="ECO:0000256" key="1">
    <source>
        <dbReference type="SAM" id="Phobius"/>
    </source>
</evidence>
<keyword evidence="3" id="KW-1185">Reference proteome</keyword>
<sequence>MPILVIFIVISFSFYIYFRIKAYRAHNQVEKKWRAAEASIALGIFVASFGLNQLIINRSILALVVGIIFFIIGVGSSWAGFRAYKHYLPQVASQTQK</sequence>
<dbReference type="RefSeq" id="WP_307341326.1">
    <property type="nucleotide sequence ID" value="NZ_JAUSUD010000009.1"/>
</dbReference>